<accession>R4U616</accession>
<dbReference type="CDD" id="cd11539">
    <property type="entry name" value="NTP-PPase_u2"/>
    <property type="match status" value="1"/>
</dbReference>
<dbReference type="PATRIC" id="fig|1276229.3.peg.446"/>
<gene>
    <name evidence="1" type="ORF">SSYRP_v1c04510</name>
</gene>
<dbReference type="OrthoDB" id="407960at2"/>
<evidence type="ECO:0000313" key="1">
    <source>
        <dbReference type="EMBL" id="AGM26043.1"/>
    </source>
</evidence>
<evidence type="ECO:0000313" key="2">
    <source>
        <dbReference type="Proteomes" id="UP000013963"/>
    </source>
</evidence>
<organism evidence="1 2">
    <name type="scientific">Spiroplasma syrphidicola EA-1</name>
    <dbReference type="NCBI Taxonomy" id="1276229"/>
    <lineage>
        <taxon>Bacteria</taxon>
        <taxon>Bacillati</taxon>
        <taxon>Mycoplasmatota</taxon>
        <taxon>Mollicutes</taxon>
        <taxon>Entomoplasmatales</taxon>
        <taxon>Spiroplasmataceae</taxon>
        <taxon>Spiroplasma</taxon>
    </lineage>
</organism>
<protein>
    <recommendedName>
        <fullName evidence="3">NTP pyrophosphohydrolase MazG putative catalytic core domain-containing protein</fullName>
    </recommendedName>
</protein>
<dbReference type="RefSeq" id="WP_016340689.1">
    <property type="nucleotide sequence ID" value="NC_021284.1"/>
</dbReference>
<dbReference type="SUPFAM" id="SSF101386">
    <property type="entry name" value="all-alpha NTP pyrophosphatases"/>
    <property type="match status" value="1"/>
</dbReference>
<proteinExistence type="predicted"/>
<name>R4U616_9MOLU</name>
<sequence>MDKLLEPILMHYGDKQITQAIEELSELIKELCKNIKGEENKDQIKEEMADCYVMLEQLKLLFSFDSEDIKNIMLKKLHRTIRQVDQEVQARIKKESN</sequence>
<dbReference type="AlphaFoldDB" id="R4U616"/>
<dbReference type="HOGENOM" id="CLU_178321_0_0_14"/>
<dbReference type="STRING" id="1276229.SSYRP_v1c04510"/>
<dbReference type="Gene3D" id="1.10.287.1080">
    <property type="entry name" value="MazG-like"/>
    <property type="match status" value="1"/>
</dbReference>
<evidence type="ECO:0008006" key="3">
    <source>
        <dbReference type="Google" id="ProtNLM"/>
    </source>
</evidence>
<dbReference type="Proteomes" id="UP000013963">
    <property type="component" value="Chromosome"/>
</dbReference>
<dbReference type="EMBL" id="CP005078">
    <property type="protein sequence ID" value="AGM26043.1"/>
    <property type="molecule type" value="Genomic_DNA"/>
</dbReference>
<dbReference type="KEGG" id="ssyr:SSYRP_v1c04510"/>
<keyword evidence="2" id="KW-1185">Reference proteome</keyword>
<reference evidence="1 2" key="1">
    <citation type="journal article" date="2013" name="Genome Biol. Evol.">
        <title>Complete genomes of two dipteran-associated spiroplasmas provided insights into the origin, dynamics, and impacts of viral invasion in spiroplasma.</title>
        <authorList>
            <person name="Ku C."/>
            <person name="Lo W.S."/>
            <person name="Chen L.L."/>
            <person name="Kuo C.H."/>
        </authorList>
    </citation>
    <scope>NUCLEOTIDE SEQUENCE [LARGE SCALE GENOMIC DNA]</scope>
    <source>
        <strain evidence="1">EA-1</strain>
    </source>
</reference>